<keyword evidence="2" id="KW-1133">Transmembrane helix</keyword>
<evidence type="ECO:0000313" key="4">
    <source>
        <dbReference type="Proteomes" id="UP001642406"/>
    </source>
</evidence>
<keyword evidence="4" id="KW-1185">Reference proteome</keyword>
<feature type="region of interest" description="Disordered" evidence="1">
    <location>
        <begin position="102"/>
        <end position="125"/>
    </location>
</feature>
<feature type="transmembrane region" description="Helical" evidence="2">
    <location>
        <begin position="12"/>
        <end position="35"/>
    </location>
</feature>
<evidence type="ECO:0000256" key="2">
    <source>
        <dbReference type="SAM" id="Phobius"/>
    </source>
</evidence>
<organism evidence="3 4">
    <name type="scientific">Sporothrix bragantina</name>
    <dbReference type="NCBI Taxonomy" id="671064"/>
    <lineage>
        <taxon>Eukaryota</taxon>
        <taxon>Fungi</taxon>
        <taxon>Dikarya</taxon>
        <taxon>Ascomycota</taxon>
        <taxon>Pezizomycotina</taxon>
        <taxon>Sordariomycetes</taxon>
        <taxon>Sordariomycetidae</taxon>
        <taxon>Ophiostomatales</taxon>
        <taxon>Ophiostomataceae</taxon>
        <taxon>Sporothrix</taxon>
    </lineage>
</organism>
<sequence>MPLPNVAPKVRVRGMILTIGITAITIVGTMAGAGLKSDIETKESLVYCCGDNGANVQQQKKKMIVEPTGEDDLIAALEARRLGLVQARATWEKKAETLRERIESKAKRNIGGESGSGTGTASSGK</sequence>
<accession>A0ABP0BVC5</accession>
<name>A0ABP0BVC5_9PEZI</name>
<keyword evidence="2" id="KW-0472">Membrane</keyword>
<reference evidence="3 4" key="1">
    <citation type="submission" date="2024-01" db="EMBL/GenBank/DDBJ databases">
        <authorList>
            <person name="Allen C."/>
            <person name="Tagirdzhanova G."/>
        </authorList>
    </citation>
    <scope>NUCLEOTIDE SEQUENCE [LARGE SCALE GENOMIC DNA]</scope>
</reference>
<proteinExistence type="predicted"/>
<dbReference type="Proteomes" id="UP001642406">
    <property type="component" value="Unassembled WGS sequence"/>
</dbReference>
<gene>
    <name evidence="3" type="ORF">SBRCBS47491_005079</name>
</gene>
<comment type="caution">
    <text evidence="3">The sequence shown here is derived from an EMBL/GenBank/DDBJ whole genome shotgun (WGS) entry which is preliminary data.</text>
</comment>
<keyword evidence="2" id="KW-0812">Transmembrane</keyword>
<dbReference type="EMBL" id="CAWUHC010000042">
    <property type="protein sequence ID" value="CAK7223079.1"/>
    <property type="molecule type" value="Genomic_DNA"/>
</dbReference>
<protein>
    <submittedName>
        <fullName evidence="3">Uncharacterized protein</fullName>
    </submittedName>
</protein>
<evidence type="ECO:0000256" key="1">
    <source>
        <dbReference type="SAM" id="MobiDB-lite"/>
    </source>
</evidence>
<evidence type="ECO:0000313" key="3">
    <source>
        <dbReference type="EMBL" id="CAK7223079.1"/>
    </source>
</evidence>